<dbReference type="EMBL" id="BAOU01000033">
    <property type="protein sequence ID" value="GAD05570.1"/>
    <property type="molecule type" value="Genomic_DNA"/>
</dbReference>
<proteinExistence type="predicted"/>
<dbReference type="Proteomes" id="UP000018031">
    <property type="component" value="Unassembled WGS sequence"/>
</dbReference>
<feature type="signal peptide" evidence="2">
    <location>
        <begin position="1"/>
        <end position="19"/>
    </location>
</feature>
<accession>T1DS53</accession>
<keyword evidence="1 2" id="KW-0732">Signal</keyword>
<dbReference type="InterPro" id="IPR004564">
    <property type="entry name" value="OM_lipoprot_carrier_LolA-like"/>
</dbReference>
<dbReference type="InterPro" id="IPR029046">
    <property type="entry name" value="LolA/LolB/LppX"/>
</dbReference>
<dbReference type="Pfam" id="PF16584">
    <property type="entry name" value="LolA_2"/>
    <property type="match status" value="1"/>
</dbReference>
<feature type="chain" id="PRO_5004587001" description="Outer membrane lipoprotein carrier protein LolA" evidence="2">
    <location>
        <begin position="20"/>
        <end position="203"/>
    </location>
</feature>
<evidence type="ECO:0008006" key="5">
    <source>
        <dbReference type="Google" id="ProtNLM"/>
    </source>
</evidence>
<dbReference type="CDD" id="cd16325">
    <property type="entry name" value="LolA"/>
    <property type="match status" value="1"/>
</dbReference>
<evidence type="ECO:0000256" key="2">
    <source>
        <dbReference type="SAM" id="SignalP"/>
    </source>
</evidence>
<evidence type="ECO:0000256" key="1">
    <source>
        <dbReference type="ARBA" id="ARBA00022729"/>
    </source>
</evidence>
<dbReference type="SUPFAM" id="SSF89392">
    <property type="entry name" value="Prokaryotic lipoproteins and lipoprotein localization factors"/>
    <property type="match status" value="1"/>
</dbReference>
<protein>
    <recommendedName>
        <fullName evidence="5">Outer membrane lipoprotein carrier protein LolA</fullName>
    </recommendedName>
</protein>
<evidence type="ECO:0000313" key="4">
    <source>
        <dbReference type="Proteomes" id="UP000018031"/>
    </source>
</evidence>
<dbReference type="Gene3D" id="2.50.20.10">
    <property type="entry name" value="Lipoprotein localisation LolA/LolB/LppX"/>
    <property type="match status" value="1"/>
</dbReference>
<dbReference type="AlphaFoldDB" id="T1DS53"/>
<reference evidence="4" key="1">
    <citation type="journal article" date="2013" name="Genome">
        <title>Draft Genome Sequences of Porphyromonas crevioricanis JCM 15906T and Porphyromonas cansulci JCM 13913T Isolated from a Canine Oral Cavity.</title>
        <authorList>
            <person name="Sakamoto M."/>
            <person name="Tanaka N."/>
            <person name="Shiwa Y."/>
            <person name="Yoshikawa H."/>
            <person name="Ohkuma M."/>
        </authorList>
    </citation>
    <scope>NUCLEOTIDE SEQUENCE [LARGE SCALE GENOMIC DNA]</scope>
    <source>
        <strain evidence="4">JCM 15906</strain>
    </source>
</reference>
<organism evidence="3 4">
    <name type="scientific">Porphyromonas crevioricanis JCM 15906</name>
    <dbReference type="NCBI Taxonomy" id="1305617"/>
    <lineage>
        <taxon>Bacteria</taxon>
        <taxon>Pseudomonadati</taxon>
        <taxon>Bacteroidota</taxon>
        <taxon>Bacteroidia</taxon>
        <taxon>Bacteroidales</taxon>
        <taxon>Porphyromonadaceae</taxon>
        <taxon>Porphyromonas</taxon>
    </lineage>
</organism>
<reference evidence="3 4" key="2">
    <citation type="journal article" date="2013" name="Genome Announc.">
        <title>Draft Genome Sequences of Porphyromonas crevioricanis JCM 15906T and Porphyromonas cansulci JCM 13913T Isolated from a Canine Oral Cavity.</title>
        <authorList>
            <person name="Sakamoto M."/>
            <person name="Tanaka N."/>
            <person name="Shiwa Y."/>
            <person name="Yoshikawa H."/>
            <person name="Ohkuma M."/>
        </authorList>
    </citation>
    <scope>NUCLEOTIDE SEQUENCE [LARGE SCALE GENOMIC DNA]</scope>
    <source>
        <strain evidence="3 4">JCM 15906</strain>
    </source>
</reference>
<evidence type="ECO:0000313" key="3">
    <source>
        <dbReference type="EMBL" id="GAD05570.1"/>
    </source>
</evidence>
<sequence>MLVWMIILFSSLSAAYAQNAVQLLRKSASALGMNRGVSVSYESSFFDNRGRGISSSKGRLDVLGKKFRLQDAVTAVYDGKSLTFYNKEDNTLNISSPTSDELAQINPLVLLDQPDGGFHVFDLPETKLGPVIGLTPKQKSNFSQIEVCLNRENNLPLYIKVSLTDRSYISIKIMGVVPMPSLAKYSFKIDPKDYPKAEIIDLR</sequence>
<comment type="caution">
    <text evidence="3">The sequence shown here is derived from an EMBL/GenBank/DDBJ whole genome shotgun (WGS) entry which is preliminary data.</text>
</comment>
<gene>
    <name evidence="3" type="ORF">PORCRE_1275</name>
</gene>
<name>T1DS53_9PORP</name>